<feature type="compositionally biased region" description="Basic and acidic residues" evidence="1">
    <location>
        <begin position="147"/>
        <end position="159"/>
    </location>
</feature>
<protein>
    <submittedName>
        <fullName evidence="2">Uncharacterized protein</fullName>
    </submittedName>
</protein>
<accession>A0A8J6HE87</accession>
<reference evidence="2" key="1">
    <citation type="journal article" date="2020" name="J Insects Food Feed">
        <title>The yellow mealworm (Tenebrio molitor) genome: a resource for the emerging insects as food and feed industry.</title>
        <authorList>
            <person name="Eriksson T."/>
            <person name="Andere A."/>
            <person name="Kelstrup H."/>
            <person name="Emery V."/>
            <person name="Picard C."/>
        </authorList>
    </citation>
    <scope>NUCLEOTIDE SEQUENCE</scope>
    <source>
        <strain evidence="2">Stoneville</strain>
        <tissue evidence="2">Whole head</tissue>
    </source>
</reference>
<feature type="region of interest" description="Disordered" evidence="1">
    <location>
        <begin position="147"/>
        <end position="167"/>
    </location>
</feature>
<evidence type="ECO:0000313" key="2">
    <source>
        <dbReference type="EMBL" id="KAH0812833.1"/>
    </source>
</evidence>
<evidence type="ECO:0000256" key="1">
    <source>
        <dbReference type="SAM" id="MobiDB-lite"/>
    </source>
</evidence>
<reference evidence="2" key="2">
    <citation type="submission" date="2021-08" db="EMBL/GenBank/DDBJ databases">
        <authorList>
            <person name="Eriksson T."/>
        </authorList>
    </citation>
    <scope>NUCLEOTIDE SEQUENCE</scope>
    <source>
        <strain evidence="2">Stoneville</strain>
        <tissue evidence="2">Whole head</tissue>
    </source>
</reference>
<dbReference type="EMBL" id="JABDTM020025763">
    <property type="protein sequence ID" value="KAH0812833.1"/>
    <property type="molecule type" value="Genomic_DNA"/>
</dbReference>
<sequence>MRHPFHPPTSSGAPRRVAVIIPAPSPHLIIEIGEKSPNRPVTNLEDHSSSEDGSMALLGRDKEMDSVAPLPLPPRYRLRDLIMGDYAFNDDGERGEDKRREKLKLIKAVKTILNISDLIRFISRLSSRCSSIYPSVLSSPKLLHCRGGERGGLRTEHSLARQQKLRR</sequence>
<organism evidence="2 3">
    <name type="scientific">Tenebrio molitor</name>
    <name type="common">Yellow mealworm beetle</name>
    <dbReference type="NCBI Taxonomy" id="7067"/>
    <lineage>
        <taxon>Eukaryota</taxon>
        <taxon>Metazoa</taxon>
        <taxon>Ecdysozoa</taxon>
        <taxon>Arthropoda</taxon>
        <taxon>Hexapoda</taxon>
        <taxon>Insecta</taxon>
        <taxon>Pterygota</taxon>
        <taxon>Neoptera</taxon>
        <taxon>Endopterygota</taxon>
        <taxon>Coleoptera</taxon>
        <taxon>Polyphaga</taxon>
        <taxon>Cucujiformia</taxon>
        <taxon>Tenebrionidae</taxon>
        <taxon>Tenebrio</taxon>
    </lineage>
</organism>
<proteinExistence type="predicted"/>
<comment type="caution">
    <text evidence="2">The sequence shown here is derived from an EMBL/GenBank/DDBJ whole genome shotgun (WGS) entry which is preliminary data.</text>
</comment>
<dbReference type="Proteomes" id="UP000719412">
    <property type="component" value="Unassembled WGS sequence"/>
</dbReference>
<keyword evidence="3" id="KW-1185">Reference proteome</keyword>
<name>A0A8J6HE87_TENMO</name>
<feature type="region of interest" description="Disordered" evidence="1">
    <location>
        <begin position="34"/>
        <end position="53"/>
    </location>
</feature>
<gene>
    <name evidence="2" type="ORF">GEV33_009958</name>
</gene>
<evidence type="ECO:0000313" key="3">
    <source>
        <dbReference type="Proteomes" id="UP000719412"/>
    </source>
</evidence>
<dbReference type="AlphaFoldDB" id="A0A8J6HE87"/>